<dbReference type="SUPFAM" id="SSF81606">
    <property type="entry name" value="PP2C-like"/>
    <property type="match status" value="1"/>
</dbReference>
<dbReference type="CDD" id="cd06225">
    <property type="entry name" value="HAMP"/>
    <property type="match status" value="1"/>
</dbReference>
<dbReference type="PANTHER" id="PTHR43156">
    <property type="entry name" value="STAGE II SPORULATION PROTEIN E-RELATED"/>
    <property type="match status" value="1"/>
</dbReference>
<dbReference type="PROSITE" id="PS51746">
    <property type="entry name" value="PPM_2"/>
    <property type="match status" value="1"/>
</dbReference>
<evidence type="ECO:0000313" key="5">
    <source>
        <dbReference type="EMBL" id="MDS3861892.1"/>
    </source>
</evidence>
<dbReference type="AlphaFoldDB" id="A0AAE4FUN3"/>
<organism evidence="5 6">
    <name type="scientific">Pseudocalidococcus azoricus BACA0444</name>
    <dbReference type="NCBI Taxonomy" id="2918990"/>
    <lineage>
        <taxon>Bacteria</taxon>
        <taxon>Bacillati</taxon>
        <taxon>Cyanobacteriota</taxon>
        <taxon>Cyanophyceae</taxon>
        <taxon>Acaryochloridales</taxon>
        <taxon>Thermosynechococcaceae</taxon>
        <taxon>Pseudocalidococcus</taxon>
        <taxon>Pseudocalidococcus azoricus</taxon>
    </lineage>
</organism>
<accession>A0AAE4FUN3</accession>
<gene>
    <name evidence="5" type="ORF">RIF25_13885</name>
</gene>
<dbReference type="PANTHER" id="PTHR43156:SF2">
    <property type="entry name" value="STAGE II SPORULATION PROTEIN E"/>
    <property type="match status" value="1"/>
</dbReference>
<keyword evidence="2" id="KW-0812">Transmembrane</keyword>
<dbReference type="InterPro" id="IPR052016">
    <property type="entry name" value="Bact_Sigma-Reg"/>
</dbReference>
<feature type="domain" description="HAMP" evidence="3">
    <location>
        <begin position="331"/>
        <end position="383"/>
    </location>
</feature>
<evidence type="ECO:0000259" key="4">
    <source>
        <dbReference type="PROSITE" id="PS51746"/>
    </source>
</evidence>
<keyword evidence="2" id="KW-1133">Transmembrane helix</keyword>
<feature type="domain" description="PPM-type phosphatase" evidence="4">
    <location>
        <begin position="407"/>
        <end position="656"/>
    </location>
</feature>
<keyword evidence="1" id="KW-0378">Hydrolase</keyword>
<dbReference type="SUPFAM" id="SSF158472">
    <property type="entry name" value="HAMP domain-like"/>
    <property type="match status" value="1"/>
</dbReference>
<evidence type="ECO:0000256" key="2">
    <source>
        <dbReference type="SAM" id="Phobius"/>
    </source>
</evidence>
<reference evidence="6" key="1">
    <citation type="submission" date="2023-07" db="EMBL/GenBank/DDBJ databases">
        <authorList>
            <person name="Luz R."/>
            <person name="Cordeiro R."/>
            <person name="Fonseca A."/>
            <person name="Goncalves V."/>
        </authorList>
    </citation>
    <scope>NUCLEOTIDE SEQUENCE [LARGE SCALE GENOMIC DNA]</scope>
    <source>
        <strain evidence="6">BACA0444</strain>
    </source>
</reference>
<dbReference type="InterPro" id="IPR003660">
    <property type="entry name" value="HAMP_dom"/>
</dbReference>
<dbReference type="InterPro" id="IPR001932">
    <property type="entry name" value="PPM-type_phosphatase-like_dom"/>
</dbReference>
<feature type="transmembrane region" description="Helical" evidence="2">
    <location>
        <begin position="42"/>
        <end position="61"/>
    </location>
</feature>
<evidence type="ECO:0000313" key="6">
    <source>
        <dbReference type="Proteomes" id="UP001268256"/>
    </source>
</evidence>
<evidence type="ECO:0000256" key="1">
    <source>
        <dbReference type="ARBA" id="ARBA00022801"/>
    </source>
</evidence>
<dbReference type="Pfam" id="PF00672">
    <property type="entry name" value="HAMP"/>
    <property type="match status" value="1"/>
</dbReference>
<dbReference type="Proteomes" id="UP001268256">
    <property type="component" value="Unassembled WGS sequence"/>
</dbReference>
<keyword evidence="6" id="KW-1185">Reference proteome</keyword>
<protein>
    <submittedName>
        <fullName evidence="5">SpoIIE family protein phosphatase</fullName>
    </submittedName>
</protein>
<dbReference type="InterPro" id="IPR036457">
    <property type="entry name" value="PPM-type-like_dom_sf"/>
</dbReference>
<keyword evidence="2" id="KW-0472">Membrane</keyword>
<comment type="caution">
    <text evidence="5">The sequence shown here is derived from an EMBL/GenBank/DDBJ whole genome shotgun (WGS) entry which is preliminary data.</text>
</comment>
<dbReference type="GO" id="GO:0016791">
    <property type="term" value="F:phosphatase activity"/>
    <property type="evidence" value="ECO:0007669"/>
    <property type="project" value="TreeGrafter"/>
</dbReference>
<dbReference type="SMART" id="SM00304">
    <property type="entry name" value="HAMP"/>
    <property type="match status" value="1"/>
</dbReference>
<sequence>MSLAKIPNQPHAKTKNIRQQWIEKINFIKQHNPIARSIQLRIVFLLLICLIPVSLGGIYWLDLYTEERLIKLAEQDLVSRGKLLAELMGRLDRERRLDTDFLASHPAVIQFKKQEAQVLLQHFAQFHHWEGDFSIFNMQGDLIAESPQNSFQAFDKLPKWLAESKARGGPMNRLTRNTTIEDSKDCLIMPIISPESNKQVGVLLECIPLSAISRFVNEIGKSIDVDRIIFVNYEGWIYADTGNTTYSQLENRQNLPAEKRVLAGEQRITYTDRKFIFTMPIKYRNNRTWGLILINTEETVQSAIADVNRVGLILVAFIGIIVAYSSWKIIHHSTVPITALTQATSAIADGNLDYVIDIHRQDEIGTLAQSFMNMQSQLKNLIDQEVKDAVYRLELEKGRQIQQDFLPEHLPEAAGWDIAGLFEPARSVSGDFYDAFALDDNYLGLVIGDVCDKGVGAAMFMGLFRSLLRVFSGAGMSSEIYIDNRSLNDDLTDILDGMDPLVHQFLQAVYLTNDYITTEHSSMAMFATLFFGVLDIKTGMLTYINAGHEPVYVLNPAGIKHQLKSSGPAVGMMPKSMFPSHHINLEPGDLLVGYTDGVTDARCPNGEFFGRKRLEQLLIQHYEDHVNILECVRSALLDHIADAVQFDDITMLVVYRN</sequence>
<dbReference type="Gene3D" id="6.10.340.10">
    <property type="match status" value="1"/>
</dbReference>
<dbReference type="Gene3D" id="3.60.40.10">
    <property type="entry name" value="PPM-type phosphatase domain"/>
    <property type="match status" value="1"/>
</dbReference>
<dbReference type="EMBL" id="JAVMIP010000018">
    <property type="protein sequence ID" value="MDS3861892.1"/>
    <property type="molecule type" value="Genomic_DNA"/>
</dbReference>
<dbReference type="Pfam" id="PF07228">
    <property type="entry name" value="SpoIIE"/>
    <property type="match status" value="1"/>
</dbReference>
<evidence type="ECO:0000259" key="3">
    <source>
        <dbReference type="PROSITE" id="PS50885"/>
    </source>
</evidence>
<dbReference type="RefSeq" id="WP_322879115.1">
    <property type="nucleotide sequence ID" value="NZ_JAVMIP010000018.1"/>
</dbReference>
<dbReference type="PROSITE" id="PS50885">
    <property type="entry name" value="HAMP"/>
    <property type="match status" value="1"/>
</dbReference>
<dbReference type="GO" id="GO:0016020">
    <property type="term" value="C:membrane"/>
    <property type="evidence" value="ECO:0007669"/>
    <property type="project" value="InterPro"/>
</dbReference>
<name>A0AAE4FUN3_9CYAN</name>
<dbReference type="GO" id="GO:0007165">
    <property type="term" value="P:signal transduction"/>
    <property type="evidence" value="ECO:0007669"/>
    <property type="project" value="InterPro"/>
</dbReference>
<dbReference type="SMART" id="SM00331">
    <property type="entry name" value="PP2C_SIG"/>
    <property type="match status" value="1"/>
</dbReference>
<proteinExistence type="predicted"/>